<dbReference type="InterPro" id="IPR011009">
    <property type="entry name" value="Kinase-like_dom_sf"/>
</dbReference>
<proteinExistence type="predicted"/>
<dbReference type="Proteomes" id="UP000326924">
    <property type="component" value="Unassembled WGS sequence"/>
</dbReference>
<dbReference type="SUPFAM" id="SSF56112">
    <property type="entry name" value="Protein kinase-like (PK-like)"/>
    <property type="match status" value="1"/>
</dbReference>
<evidence type="ECO:0008006" key="3">
    <source>
        <dbReference type="Google" id="ProtNLM"/>
    </source>
</evidence>
<sequence length="609" mass="67992">MASLITAANILRTAPIPPAPDPEHVTEVFESSHLNHAYEPFDPATLRPFAAGTKDRFRSYIAEMSRHVDFTGEVVVQPASSALPSCRGYSMLNEADVRTVVNTLYLEPVRSVWMEMLPEPDVRNYDWVVLNEARPPVPLRKGVPWQPAPQLVLAKRYMGSSEVEIPGKSTGTAAITSQLPVLLIQLKGPDVVYAARRSIQTHSTTSPDWIHITKQLRKYAVLWRCRRIVLMDQRTAFFFYLQAPDPADPNYDVLCVSAEAPDPRLEQKPTENAFTIRELLAFAAWHALEDEPADGRRKQFSHQAIAVRKPSYQPLGFTPPVLPPGVGVRSSQRQHIATSLFRPGETGVTMRRCTFLSMTADDYLLDDGTSMKPQLAHVQLAECPRCVHFNAGYNTDTTDFGLQCRCRMHGDTFHQAGASRQNIFSELDELTLELQEWLKPKLVVAAVESFVGKDGSKPLVVAKRFLKKAYLLKELEAYAALAHLQGCSVPVCIGVFEKCSQSSDRRPTLEEQGALYLLLEHVANLPMISSAQSGRDISCLEAEAMAELAKIHAAGVAHGAISMTNVLVDPCEIRGVVFVDFEMSEVDGERKWADRDMARFKIIWDLLRR</sequence>
<dbReference type="EMBL" id="VXIS01000009">
    <property type="protein sequence ID" value="KAA8914083.1"/>
    <property type="molecule type" value="Genomic_DNA"/>
</dbReference>
<keyword evidence="2" id="KW-1185">Reference proteome</keyword>
<protein>
    <recommendedName>
        <fullName evidence="3">Protein kinase domain-containing protein</fullName>
    </recommendedName>
</protein>
<dbReference type="OrthoDB" id="4185642at2759"/>
<evidence type="ECO:0000313" key="1">
    <source>
        <dbReference type="EMBL" id="KAA8914083.1"/>
    </source>
</evidence>
<name>A0A5J5FAG5_9PEZI</name>
<gene>
    <name evidence="1" type="ORF">FN846DRAFT_886209</name>
</gene>
<dbReference type="AlphaFoldDB" id="A0A5J5FAG5"/>
<reference evidence="1 2" key="1">
    <citation type="submission" date="2019-09" db="EMBL/GenBank/DDBJ databases">
        <title>Draft genome of the ectomycorrhizal ascomycete Sphaerosporella brunnea.</title>
        <authorList>
            <consortium name="DOE Joint Genome Institute"/>
            <person name="Benucci G.M."/>
            <person name="Marozzi G."/>
            <person name="Antonielli L."/>
            <person name="Sanchez S."/>
            <person name="Marco P."/>
            <person name="Wang X."/>
            <person name="Falini L.B."/>
            <person name="Barry K."/>
            <person name="Haridas S."/>
            <person name="Lipzen A."/>
            <person name="Labutti K."/>
            <person name="Grigoriev I.V."/>
            <person name="Murat C."/>
            <person name="Martin F."/>
            <person name="Albertini E."/>
            <person name="Donnini D."/>
            <person name="Bonito G."/>
        </authorList>
    </citation>
    <scope>NUCLEOTIDE SEQUENCE [LARGE SCALE GENOMIC DNA]</scope>
    <source>
        <strain evidence="1 2">Sb_GMNB300</strain>
    </source>
</reference>
<comment type="caution">
    <text evidence="1">The sequence shown here is derived from an EMBL/GenBank/DDBJ whole genome shotgun (WGS) entry which is preliminary data.</text>
</comment>
<organism evidence="1 2">
    <name type="scientific">Sphaerosporella brunnea</name>
    <dbReference type="NCBI Taxonomy" id="1250544"/>
    <lineage>
        <taxon>Eukaryota</taxon>
        <taxon>Fungi</taxon>
        <taxon>Dikarya</taxon>
        <taxon>Ascomycota</taxon>
        <taxon>Pezizomycotina</taxon>
        <taxon>Pezizomycetes</taxon>
        <taxon>Pezizales</taxon>
        <taxon>Pyronemataceae</taxon>
        <taxon>Sphaerosporella</taxon>
    </lineage>
</organism>
<accession>A0A5J5FAG5</accession>
<evidence type="ECO:0000313" key="2">
    <source>
        <dbReference type="Proteomes" id="UP000326924"/>
    </source>
</evidence>
<dbReference type="InParanoid" id="A0A5J5FAG5"/>